<evidence type="ECO:0000256" key="2">
    <source>
        <dbReference type="ARBA" id="ARBA00023125"/>
    </source>
</evidence>
<evidence type="ECO:0000256" key="3">
    <source>
        <dbReference type="ARBA" id="ARBA00023163"/>
    </source>
</evidence>
<name>A0A1Y4FYN6_9ACTN</name>
<keyword evidence="1" id="KW-0805">Transcription regulation</keyword>
<dbReference type="GO" id="GO:0006355">
    <property type="term" value="P:regulation of DNA-templated transcription"/>
    <property type="evidence" value="ECO:0007669"/>
    <property type="project" value="InterPro"/>
</dbReference>
<evidence type="ECO:0000259" key="5">
    <source>
        <dbReference type="PROSITE" id="PS50043"/>
    </source>
</evidence>
<dbReference type="PROSITE" id="PS50043">
    <property type="entry name" value="HTH_LUXR_2"/>
    <property type="match status" value="1"/>
</dbReference>
<feature type="transmembrane region" description="Helical" evidence="4">
    <location>
        <begin position="63"/>
        <end position="84"/>
    </location>
</feature>
<dbReference type="SUPFAM" id="SSF46894">
    <property type="entry name" value="C-terminal effector domain of the bipartite response regulators"/>
    <property type="match status" value="1"/>
</dbReference>
<evidence type="ECO:0000313" key="6">
    <source>
        <dbReference type="EMBL" id="MSA94058.1"/>
    </source>
</evidence>
<proteinExistence type="predicted"/>
<feature type="transmembrane region" description="Helical" evidence="4">
    <location>
        <begin position="179"/>
        <end position="199"/>
    </location>
</feature>
<evidence type="ECO:0000313" key="8">
    <source>
        <dbReference type="Proteomes" id="UP000285258"/>
    </source>
</evidence>
<feature type="transmembrane region" description="Helical" evidence="4">
    <location>
        <begin position="155"/>
        <end position="173"/>
    </location>
</feature>
<feature type="transmembrane region" description="Helical" evidence="4">
    <location>
        <begin position="283"/>
        <end position="316"/>
    </location>
</feature>
<dbReference type="PANTHER" id="PTHR44688">
    <property type="entry name" value="DNA-BINDING TRANSCRIPTIONAL ACTIVATOR DEVR_DOSR"/>
    <property type="match status" value="1"/>
</dbReference>
<sequence length="486" mass="52957">MERRAAGVRRPMQRFRGRQRTMKVKKAHVRTMLPVASAGFASFWAWFYLVLLSPYPASHAGDLSLVLKLAFLVGVLAVLLLVYLKRDLFSRTEHDPLPWAAALLSLPLGLLNLVAHYAAVPPAAFFAAWFLGGCGFSLIFLLWPKVFMVGWQKDVGAYLSASALAGAVVYLFACELLPPYGDVALVLLPLASLAVLHYVRTHIVGSEQEPDSPLEQTRLFPLTGFTVAVFGALFGIALYLLCANLDAVDPLAVAAAVACGAGLHLALSVLVKRYVPFGTAEKVALLLLVVGFLGLAFLGPGLMLACCLFIVGVYVYLDFSNLSALVGFASGHPSPFWRIARGQLVLPAGMIVSWSLCMAIEYANPSLFAYVPYLALGLLLALALLAAFVPFKDNTFADKTVKAEIVEGGYFKQRCNQAAQTYKLSNREGEILYYLAKGRNAQFIADELNISAYTAKTHVYHIYQKMGINSQQELISIVDSTEVVYQ</sequence>
<protein>
    <submittedName>
        <fullName evidence="7">DNA-binding response regulator</fullName>
    </submittedName>
</protein>
<dbReference type="PRINTS" id="PR00038">
    <property type="entry name" value="HTHLUXR"/>
</dbReference>
<gene>
    <name evidence="7" type="ORF">DMP12_02155</name>
    <name evidence="6" type="ORF">GKG38_03090</name>
</gene>
<keyword evidence="2 7" id="KW-0238">DNA-binding</keyword>
<dbReference type="InterPro" id="IPR036388">
    <property type="entry name" value="WH-like_DNA-bd_sf"/>
</dbReference>
<reference evidence="8" key="1">
    <citation type="submission" date="2018-05" db="EMBL/GenBank/DDBJ databases">
        <title>Genome Sequencing of selected type strains of the family Eggerthellaceae.</title>
        <authorList>
            <person name="Danylec N."/>
            <person name="Stoll D.A."/>
            <person name="Doetsch A."/>
            <person name="Huch M."/>
        </authorList>
    </citation>
    <scope>NUCLEOTIDE SEQUENCE [LARGE SCALE GENOMIC DNA]</scope>
    <source>
        <strain evidence="8">DSM 27213</strain>
    </source>
</reference>
<keyword evidence="3" id="KW-0804">Transcription</keyword>
<keyword evidence="4" id="KW-0472">Membrane</keyword>
<evidence type="ECO:0000313" key="7">
    <source>
        <dbReference type="EMBL" id="ROT91478.1"/>
    </source>
</evidence>
<reference evidence="6 9" key="4">
    <citation type="journal article" date="2019" name="Nat. Med.">
        <title>A library of human gut bacterial isolates paired with longitudinal multiomics data enables mechanistic microbiome research.</title>
        <authorList>
            <person name="Poyet M."/>
            <person name="Groussin M."/>
            <person name="Gibbons S.M."/>
            <person name="Avila-Pacheco J."/>
            <person name="Jiang X."/>
            <person name="Kearney S.M."/>
            <person name="Perrotta A.R."/>
            <person name="Berdy B."/>
            <person name="Zhao S."/>
            <person name="Lieberman T.D."/>
            <person name="Swanson P.K."/>
            <person name="Smith M."/>
            <person name="Roesemann S."/>
            <person name="Alexander J.E."/>
            <person name="Rich S.A."/>
            <person name="Livny J."/>
            <person name="Vlamakis H."/>
            <person name="Clish C."/>
            <person name="Bullock K."/>
            <person name="Deik A."/>
            <person name="Scott J."/>
            <person name="Pierce K.A."/>
            <person name="Xavier R.J."/>
            <person name="Alm E.J."/>
        </authorList>
    </citation>
    <scope>NUCLEOTIDE SEQUENCE [LARGE SCALE GENOMIC DNA]</scope>
    <source>
        <strain evidence="6 9">BIOML-A1</strain>
    </source>
</reference>
<evidence type="ECO:0000256" key="1">
    <source>
        <dbReference type="ARBA" id="ARBA00023015"/>
    </source>
</evidence>
<reference evidence="7" key="3">
    <citation type="journal article" date="2019" name="Microbiol. Resour. Announc.">
        <title>Draft Genome Sequences of Type Strains of Gordonibacter faecihominis, Paraeggerthella hongkongensis, Parvibacter caecicola,Slackia equolifaciens, Slackia faecicanis, and Slackia isoflavoniconvertens.</title>
        <authorList>
            <person name="Danylec N."/>
            <person name="Stoll D.A."/>
            <person name="Dotsch A."/>
            <person name="Huch M."/>
        </authorList>
    </citation>
    <scope>NUCLEOTIDE SEQUENCE</scope>
    <source>
        <strain evidence="7">DSM 27213</strain>
    </source>
</reference>
<feature type="transmembrane region" description="Helical" evidence="4">
    <location>
        <begin position="32"/>
        <end position="51"/>
    </location>
</feature>
<organism evidence="7 8">
    <name type="scientific">Gordonibacter urolithinfaciens</name>
    <dbReference type="NCBI Taxonomy" id="1335613"/>
    <lineage>
        <taxon>Bacteria</taxon>
        <taxon>Bacillati</taxon>
        <taxon>Actinomycetota</taxon>
        <taxon>Coriobacteriia</taxon>
        <taxon>Eggerthellales</taxon>
        <taxon>Eggerthellaceae</taxon>
        <taxon>Gordonibacter</taxon>
    </lineage>
</organism>
<feature type="transmembrane region" description="Helical" evidence="4">
    <location>
        <begin position="336"/>
        <end position="360"/>
    </location>
</feature>
<dbReference type="EMBL" id="WKZA01000007">
    <property type="protein sequence ID" value="MSA94058.1"/>
    <property type="molecule type" value="Genomic_DNA"/>
</dbReference>
<feature type="transmembrane region" description="Helical" evidence="4">
    <location>
        <begin position="367"/>
        <end position="389"/>
    </location>
</feature>
<feature type="transmembrane region" description="Helical" evidence="4">
    <location>
        <begin position="123"/>
        <end position="143"/>
    </location>
</feature>
<feature type="domain" description="HTH luxR-type" evidence="5">
    <location>
        <begin position="417"/>
        <end position="482"/>
    </location>
</feature>
<dbReference type="InterPro" id="IPR000792">
    <property type="entry name" value="Tscrpt_reg_LuxR_C"/>
</dbReference>
<feature type="transmembrane region" description="Helical" evidence="4">
    <location>
        <begin position="252"/>
        <end position="271"/>
    </location>
</feature>
<accession>A0A1Y4FYN6</accession>
<dbReference type="Proteomes" id="UP000285258">
    <property type="component" value="Unassembled WGS sequence"/>
</dbReference>
<keyword evidence="4" id="KW-0812">Transmembrane</keyword>
<dbReference type="EMBL" id="QIBW01000002">
    <property type="protein sequence ID" value="ROT91478.1"/>
    <property type="molecule type" value="Genomic_DNA"/>
</dbReference>
<dbReference type="Proteomes" id="UP000462865">
    <property type="component" value="Unassembled WGS sequence"/>
</dbReference>
<dbReference type="InterPro" id="IPR016032">
    <property type="entry name" value="Sig_transdc_resp-reg_C-effctor"/>
</dbReference>
<dbReference type="Gene3D" id="1.10.10.10">
    <property type="entry name" value="Winged helix-like DNA-binding domain superfamily/Winged helix DNA-binding domain"/>
    <property type="match status" value="1"/>
</dbReference>
<evidence type="ECO:0000256" key="4">
    <source>
        <dbReference type="SAM" id="Phobius"/>
    </source>
</evidence>
<comment type="caution">
    <text evidence="7">The sequence shown here is derived from an EMBL/GenBank/DDBJ whole genome shotgun (WGS) entry which is preliminary data.</text>
</comment>
<keyword evidence="4" id="KW-1133">Transmembrane helix</keyword>
<dbReference type="AlphaFoldDB" id="A0A1Y4FYN6"/>
<dbReference type="Pfam" id="PF00196">
    <property type="entry name" value="GerE"/>
    <property type="match status" value="1"/>
</dbReference>
<reference evidence="7" key="2">
    <citation type="journal article" date="2019" name="Int. J. Syst. Evol. Microbiol.">
        <title>Gordonibacter faecihominis is a later heterotypic synonym of Gordonibacter urolithinfaciens.</title>
        <authorList>
            <person name="Danylec N."/>
            <person name="Stoll D.A."/>
            <person name="Huch M."/>
        </authorList>
    </citation>
    <scope>NUCLEOTIDE SEQUENCE</scope>
    <source>
        <strain evidence="7">DSM 27213</strain>
    </source>
</reference>
<evidence type="ECO:0000313" key="9">
    <source>
        <dbReference type="Proteomes" id="UP000462865"/>
    </source>
</evidence>
<dbReference type="SMART" id="SM00421">
    <property type="entry name" value="HTH_LUXR"/>
    <property type="match status" value="1"/>
</dbReference>
<feature type="transmembrane region" description="Helical" evidence="4">
    <location>
        <begin position="96"/>
        <end position="117"/>
    </location>
</feature>
<dbReference type="CDD" id="cd06170">
    <property type="entry name" value="LuxR_C_like"/>
    <property type="match status" value="1"/>
</dbReference>
<feature type="transmembrane region" description="Helical" evidence="4">
    <location>
        <begin position="219"/>
        <end position="240"/>
    </location>
</feature>
<dbReference type="GO" id="GO:0003677">
    <property type="term" value="F:DNA binding"/>
    <property type="evidence" value="ECO:0007669"/>
    <property type="project" value="UniProtKB-KW"/>
</dbReference>
<dbReference type="PANTHER" id="PTHR44688:SF16">
    <property type="entry name" value="DNA-BINDING TRANSCRIPTIONAL ACTIVATOR DEVR_DOSR"/>
    <property type="match status" value="1"/>
</dbReference>